<dbReference type="Pfam" id="PF14871">
    <property type="entry name" value="GHL6"/>
    <property type="match status" value="1"/>
</dbReference>
<keyword evidence="1" id="KW-0732">Signal</keyword>
<dbReference type="InterPro" id="IPR017853">
    <property type="entry name" value="GH"/>
</dbReference>
<dbReference type="AlphaFoldDB" id="A0A317ZJI0"/>
<keyword evidence="3" id="KW-1185">Reference proteome</keyword>
<evidence type="ECO:0008006" key="4">
    <source>
        <dbReference type="Google" id="ProtNLM"/>
    </source>
</evidence>
<feature type="chain" id="PRO_5016244980" description="Glycosyl hydrolase-like 10 domain-containing protein" evidence="1">
    <location>
        <begin position="30"/>
        <end position="543"/>
    </location>
</feature>
<dbReference type="InterPro" id="IPR028212">
    <property type="entry name" value="GHL6"/>
</dbReference>
<feature type="signal peptide" evidence="1">
    <location>
        <begin position="1"/>
        <end position="29"/>
    </location>
</feature>
<sequence length="543" mass="60735">MPMKLNCSPCLRALPLLCCLSLFSPPALPELAAQADADKAIKAYCLDFNWAPTHRRGRPFAKPGQWADANPAEHVAWYEAMGANVIQTFAVSTNGYAWYKDGFIPEQPGLKHDFLPEVVKLGHAKGMKVFGYFCAASNPRWAELHPEQSYGSPSTYHIPYTDDYLEYLSKSIYDAVKKTGIDGFMVDWLWMPRRQSTDGKWIESEKALYEQLMGEPFPGEDKLTRAQDLAYSRKAIERCWQAIKKAAKSANPECIIWLTVNKMHHPHVVNSKMYREVDWLMNEAGSVEEIQKARAMVGEHTRLITCLATWNGMDASTVVPQAIEEGVGLYGFTTPLTKSGIVKLAPIFEKQVTELSGDKKNIAMLARAYQGKSEYAQWQDGEFVEPENPPPFRLTFQRRGRGLQDTAHIDYDADRTVITIRTPYGRGTGYLEKTGDAWPEAFVIQLQKRPGQAPKPGETTLFGISDGETGAILPLDESGSAQIGGVDTKAKLERGVHLRFALKDNTETVPLAADRNDERIRITLPGALLQNLSDEISFQWGNK</sequence>
<dbReference type="Gene3D" id="3.20.20.80">
    <property type="entry name" value="Glycosidases"/>
    <property type="match status" value="1"/>
</dbReference>
<name>A0A317ZJI0_9BACT</name>
<dbReference type="InParanoid" id="A0A317ZJI0"/>
<dbReference type="Proteomes" id="UP000247099">
    <property type="component" value="Unassembled WGS sequence"/>
</dbReference>
<evidence type="ECO:0000256" key="1">
    <source>
        <dbReference type="SAM" id="SignalP"/>
    </source>
</evidence>
<dbReference type="EMBL" id="QHJQ01000005">
    <property type="protein sequence ID" value="PXA04058.1"/>
    <property type="molecule type" value="Genomic_DNA"/>
</dbReference>
<evidence type="ECO:0000313" key="2">
    <source>
        <dbReference type="EMBL" id="PXA04058.1"/>
    </source>
</evidence>
<reference evidence="2 3" key="1">
    <citation type="submission" date="2018-05" db="EMBL/GenBank/DDBJ databases">
        <title>Coraliomargarita sinensis sp. nov., isolated from a marine solar saltern.</title>
        <authorList>
            <person name="Zhou L.Y."/>
        </authorList>
    </citation>
    <scope>NUCLEOTIDE SEQUENCE [LARGE SCALE GENOMIC DNA]</scope>
    <source>
        <strain evidence="2 3">WN38</strain>
    </source>
</reference>
<gene>
    <name evidence="2" type="ORF">DDZ13_08435</name>
</gene>
<comment type="caution">
    <text evidence="2">The sequence shown here is derived from an EMBL/GenBank/DDBJ whole genome shotgun (WGS) entry which is preliminary data.</text>
</comment>
<evidence type="ECO:0000313" key="3">
    <source>
        <dbReference type="Proteomes" id="UP000247099"/>
    </source>
</evidence>
<accession>A0A317ZJI0</accession>
<protein>
    <recommendedName>
        <fullName evidence="4">Glycosyl hydrolase-like 10 domain-containing protein</fullName>
    </recommendedName>
</protein>
<proteinExistence type="predicted"/>
<organism evidence="2 3">
    <name type="scientific">Coraliomargarita sinensis</name>
    <dbReference type="NCBI Taxonomy" id="2174842"/>
    <lineage>
        <taxon>Bacteria</taxon>
        <taxon>Pseudomonadati</taxon>
        <taxon>Verrucomicrobiota</taxon>
        <taxon>Opitutia</taxon>
        <taxon>Puniceicoccales</taxon>
        <taxon>Coraliomargaritaceae</taxon>
        <taxon>Coraliomargarita</taxon>
    </lineage>
</organism>
<dbReference type="SUPFAM" id="SSF51445">
    <property type="entry name" value="(Trans)glycosidases"/>
    <property type="match status" value="1"/>
</dbReference>